<dbReference type="SUPFAM" id="SSF56935">
    <property type="entry name" value="Porins"/>
    <property type="match status" value="1"/>
</dbReference>
<keyword evidence="15" id="KW-1185">Reference proteome</keyword>
<evidence type="ECO:0000313" key="14">
    <source>
        <dbReference type="EMBL" id="PWE01088.1"/>
    </source>
</evidence>
<dbReference type="InterPro" id="IPR023997">
    <property type="entry name" value="TonB-dep_OMP_SusC/RagA_CS"/>
</dbReference>
<proteinExistence type="inferred from homology"/>
<dbReference type="Gene3D" id="2.40.170.20">
    <property type="entry name" value="TonB-dependent receptor, beta-barrel domain"/>
    <property type="match status" value="1"/>
</dbReference>
<evidence type="ECO:0000256" key="6">
    <source>
        <dbReference type="ARBA" id="ARBA00023136"/>
    </source>
</evidence>
<dbReference type="RefSeq" id="WP_109262542.1">
    <property type="nucleotide sequence ID" value="NZ_QEWP01000001.1"/>
</dbReference>
<feature type="signal peptide" evidence="11">
    <location>
        <begin position="1"/>
        <end position="20"/>
    </location>
</feature>
<evidence type="ECO:0000256" key="11">
    <source>
        <dbReference type="SAM" id="SignalP"/>
    </source>
</evidence>
<dbReference type="Pfam" id="PF00593">
    <property type="entry name" value="TonB_dep_Rec_b-barrel"/>
    <property type="match status" value="1"/>
</dbReference>
<dbReference type="SUPFAM" id="SSF49464">
    <property type="entry name" value="Carboxypeptidase regulatory domain-like"/>
    <property type="match status" value="1"/>
</dbReference>
<evidence type="ECO:0000313" key="15">
    <source>
        <dbReference type="Proteomes" id="UP000244956"/>
    </source>
</evidence>
<dbReference type="EMBL" id="QEWP01000001">
    <property type="protein sequence ID" value="PWE01088.1"/>
    <property type="molecule type" value="Genomic_DNA"/>
</dbReference>
<evidence type="ECO:0000256" key="5">
    <source>
        <dbReference type="ARBA" id="ARBA00023077"/>
    </source>
</evidence>
<keyword evidence="3 8" id="KW-1134">Transmembrane beta strand</keyword>
<evidence type="ECO:0000259" key="12">
    <source>
        <dbReference type="Pfam" id="PF00593"/>
    </source>
</evidence>
<dbReference type="Gene3D" id="2.170.130.10">
    <property type="entry name" value="TonB-dependent receptor, plug domain"/>
    <property type="match status" value="1"/>
</dbReference>
<evidence type="ECO:0000259" key="13">
    <source>
        <dbReference type="Pfam" id="PF07715"/>
    </source>
</evidence>
<feature type="domain" description="TonB-dependent receptor-like beta-barrel" evidence="12">
    <location>
        <begin position="398"/>
        <end position="964"/>
    </location>
</feature>
<evidence type="ECO:0000256" key="4">
    <source>
        <dbReference type="ARBA" id="ARBA00022692"/>
    </source>
</evidence>
<dbReference type="AlphaFoldDB" id="A0A2U2BDE9"/>
<evidence type="ECO:0000256" key="7">
    <source>
        <dbReference type="ARBA" id="ARBA00023237"/>
    </source>
</evidence>
<evidence type="ECO:0000256" key="9">
    <source>
        <dbReference type="RuleBase" id="RU003357"/>
    </source>
</evidence>
<dbReference type="FunFam" id="2.60.40.1120:FF:000003">
    <property type="entry name" value="Outer membrane protein Omp121"/>
    <property type="match status" value="1"/>
</dbReference>
<dbReference type="InterPro" id="IPR037066">
    <property type="entry name" value="Plug_dom_sf"/>
</dbReference>
<organism evidence="14 15">
    <name type="scientific">Marinilabilia rubra</name>
    <dbReference type="NCBI Taxonomy" id="2162893"/>
    <lineage>
        <taxon>Bacteria</taxon>
        <taxon>Pseudomonadati</taxon>
        <taxon>Bacteroidota</taxon>
        <taxon>Bacteroidia</taxon>
        <taxon>Marinilabiliales</taxon>
        <taxon>Marinilabiliaceae</taxon>
        <taxon>Marinilabilia</taxon>
    </lineage>
</organism>
<dbReference type="InterPro" id="IPR008969">
    <property type="entry name" value="CarboxyPept-like_regulatory"/>
</dbReference>
<dbReference type="InterPro" id="IPR023996">
    <property type="entry name" value="TonB-dep_OMP_SusC/RagA"/>
</dbReference>
<evidence type="ECO:0000256" key="10">
    <source>
        <dbReference type="SAM" id="MobiDB-lite"/>
    </source>
</evidence>
<evidence type="ECO:0000256" key="2">
    <source>
        <dbReference type="ARBA" id="ARBA00022448"/>
    </source>
</evidence>
<feature type="region of interest" description="Disordered" evidence="10">
    <location>
        <begin position="893"/>
        <end position="918"/>
    </location>
</feature>
<keyword evidence="2 8" id="KW-0813">Transport</keyword>
<accession>A0A2U2BDE9</accession>
<keyword evidence="11" id="KW-0732">Signal</keyword>
<dbReference type="PROSITE" id="PS52016">
    <property type="entry name" value="TONB_DEPENDENT_REC_3"/>
    <property type="match status" value="1"/>
</dbReference>
<dbReference type="NCBIfam" id="TIGR04057">
    <property type="entry name" value="SusC_RagA_signa"/>
    <property type="match status" value="1"/>
</dbReference>
<dbReference type="NCBIfam" id="TIGR04056">
    <property type="entry name" value="OMP_RagA_SusC"/>
    <property type="match status" value="1"/>
</dbReference>
<feature type="compositionally biased region" description="Polar residues" evidence="10">
    <location>
        <begin position="895"/>
        <end position="905"/>
    </location>
</feature>
<keyword evidence="6 8" id="KW-0472">Membrane</keyword>
<dbReference type="FunFam" id="2.170.130.10:FF:000008">
    <property type="entry name" value="SusC/RagA family TonB-linked outer membrane protein"/>
    <property type="match status" value="1"/>
</dbReference>
<keyword evidence="4 8" id="KW-0812">Transmembrane</keyword>
<dbReference type="InterPro" id="IPR036942">
    <property type="entry name" value="Beta-barrel_TonB_sf"/>
</dbReference>
<dbReference type="Gene3D" id="2.60.40.1120">
    <property type="entry name" value="Carboxypeptidase-like, regulatory domain"/>
    <property type="match status" value="1"/>
</dbReference>
<gene>
    <name evidence="14" type="ORF">DDZ16_00955</name>
</gene>
<dbReference type="InterPro" id="IPR012910">
    <property type="entry name" value="Plug_dom"/>
</dbReference>
<feature type="chain" id="PRO_5015669254" evidence="11">
    <location>
        <begin position="21"/>
        <end position="1009"/>
    </location>
</feature>
<sequence>MRRIIFSLLLTFLVGHLASAQDINVSGVVKDLEGEPIPGANVFVKSQPTSGTITDMDGHYEISLEQNQTLVFTFIGMKTVEINVENQREINVVLEEQLVNLDEVVAVGYGVQKKSDITGSVASVDFSELEDQPIASVDQALQGRVAGVQIVSNSGAPGGSLAVRVRGIGTINNADPLYVVDGIPVSDIDFLNANDIESIEILKDASASAIYGSRGANGVVLITSKKGGLNEEARVNFNAYYGTQQVINNWETTSGSEWYGIQEELNNTRTSALDLSIVDPNQNTDWFDELTRVAPIYDVNLNVAGGSEKLTYSLSVGGFGQEGTIKGSEFQRRTLKLNSDYHVSDKFTIGSNINIQTSEQESILEGSYHTGVINTAIKLEPVVPVWNNKETGEYGYSAFTDYPNPVAQIAYENARNEKLNLLGNIYAEYEFISGLSFKTTYNQNSYRNDSYDFEPVYYVNVNQQNVENEVSQGYNKGDYWTWENVLTFNKSFNRHELGVMAGYTMEEGTYEWTSASKKNIPNEDEALWYFNAAADGDYVSGNASEVGLMSYLGRLNYSFDNKYLVTVNFRADGSSRFPEGNKWGYFPSLALGWKMSEEAFMSNIDWISSLKLRAGWGQIGNNNIGYYPYQTTMSGNAQYRYLFGPEENFDQGYVVVNMRDQDIKWETVESYNLGLDALLFDGRLQSTIDWYLKDTEDMLVGVPIPMYYGYEGGPVSNVGSVRNTGLELSLNYKERVNADLRYNVGFNISTYNNEVLSLGNGQPITGGSYYGGSATRTEEGQPIGYFYGYKTDGVFQTQAEIDNHAAQVGADNAGLEPGDLKFVDTNEDGLINDDDRTFLGSPIPDFTYGLNGGLNYKGVEFSLFFQGSQGNEIFNAMKTHLYKFDETNKHKDMLNSWTPQNTNTDMPRLDGNDINNTNRTSDRFVEDGSYIRLKNLTVGYNIPEKFLSPVGVKALKVYFSGQNLWTKTDYSGADPEIGQRSSTNYLSRGVDIGTYPQAQVYTFGVKMQF</sequence>
<dbReference type="OrthoDB" id="1109428at2"/>
<evidence type="ECO:0000256" key="1">
    <source>
        <dbReference type="ARBA" id="ARBA00004571"/>
    </source>
</evidence>
<dbReference type="Proteomes" id="UP000244956">
    <property type="component" value="Unassembled WGS sequence"/>
</dbReference>
<dbReference type="InterPro" id="IPR000531">
    <property type="entry name" value="Beta-barrel_TonB"/>
</dbReference>
<dbReference type="InterPro" id="IPR039426">
    <property type="entry name" value="TonB-dep_rcpt-like"/>
</dbReference>
<dbReference type="GO" id="GO:0009279">
    <property type="term" value="C:cell outer membrane"/>
    <property type="evidence" value="ECO:0007669"/>
    <property type="project" value="UniProtKB-SubCell"/>
</dbReference>
<protein>
    <submittedName>
        <fullName evidence="14">TonB-dependent receptor</fullName>
    </submittedName>
</protein>
<evidence type="ECO:0000256" key="3">
    <source>
        <dbReference type="ARBA" id="ARBA00022452"/>
    </source>
</evidence>
<dbReference type="Pfam" id="PF13715">
    <property type="entry name" value="CarbopepD_reg_2"/>
    <property type="match status" value="1"/>
</dbReference>
<comment type="subcellular location">
    <subcellularLocation>
        <location evidence="1 8">Cell outer membrane</location>
        <topology evidence="1 8">Multi-pass membrane protein</topology>
    </subcellularLocation>
</comment>
<feature type="domain" description="TonB-dependent receptor plug" evidence="13">
    <location>
        <begin position="114"/>
        <end position="219"/>
    </location>
</feature>
<comment type="similarity">
    <text evidence="8 9">Belongs to the TonB-dependent receptor family.</text>
</comment>
<keyword evidence="14" id="KW-0675">Receptor</keyword>
<comment type="caution">
    <text evidence="14">The sequence shown here is derived from an EMBL/GenBank/DDBJ whole genome shotgun (WGS) entry which is preliminary data.</text>
</comment>
<evidence type="ECO:0000256" key="8">
    <source>
        <dbReference type="PROSITE-ProRule" id="PRU01360"/>
    </source>
</evidence>
<name>A0A2U2BDE9_9BACT</name>
<keyword evidence="7 8" id="KW-0998">Cell outer membrane</keyword>
<dbReference type="Pfam" id="PF07715">
    <property type="entry name" value="Plug"/>
    <property type="match status" value="1"/>
</dbReference>
<reference evidence="14 15" key="1">
    <citation type="submission" date="2018-05" db="EMBL/GenBank/DDBJ databases">
        <title>Marinilabilia rubrum sp. nov., isolated from saltern sediment.</title>
        <authorList>
            <person name="Zhang R."/>
        </authorList>
    </citation>
    <scope>NUCLEOTIDE SEQUENCE [LARGE SCALE GENOMIC DNA]</scope>
    <source>
        <strain evidence="14 15">WTE16</strain>
    </source>
</reference>
<keyword evidence="5 9" id="KW-0798">TonB box</keyword>